<sequence>MSTRRSGRLTLQPRDSNAPEPIPKLPLKKRKLRASKKKLQPSAKKQSFEIQPCWLEDGASPCILIETPHKELQPSDPSTFRQYTFKNLFVQPSPLPSLSWANSDDVWIKMLNKELQYIHDKSYLQRHPKLQPKMRSILLDWLFEVSEVYNLHRQTVYLAQDYFDRYMLTQTDVKKENLQLLGITALFIAAKMEEIYPPKIYEFAYVTDGACDIWDIQGIELDILKALNWNLCPETPISWLNLYVQIEAMQSEENFLEPQFSQDLYIQVTQLLDLCILDMDSLDFSYSILAAAAFCHLSSFDVVHRVSGLTWESMTSCFHWMKPFMDALQSEPRPQLKSFPKVRADDRHNIQTHVIYLNMLNQAQELQSMKSNTPLSPVATALLTPPSSTEKHLFIESDLMATIADD</sequence>
<dbReference type="InterPro" id="IPR036915">
    <property type="entry name" value="Cyclin-like_sf"/>
</dbReference>
<evidence type="ECO:0000256" key="8">
    <source>
        <dbReference type="ARBA" id="ARBA00023306"/>
    </source>
</evidence>
<evidence type="ECO:0000256" key="2">
    <source>
        <dbReference type="ARBA" id="ARBA00004123"/>
    </source>
</evidence>
<keyword evidence="7" id="KW-0539">Nucleus</keyword>
<dbReference type="OrthoDB" id="5590282at2759"/>
<reference evidence="14" key="1">
    <citation type="submission" date="2020-06" db="EMBL/GenBank/DDBJ databases">
        <authorList>
            <consortium name="Wellcome Sanger Institute Data Sharing"/>
        </authorList>
    </citation>
    <scope>NUCLEOTIDE SEQUENCE [LARGE SCALE GENOMIC DNA]</scope>
</reference>
<evidence type="ECO:0000256" key="4">
    <source>
        <dbReference type="ARBA" id="ARBA00022553"/>
    </source>
</evidence>
<dbReference type="Pfam" id="PF02984">
    <property type="entry name" value="Cyclin_C"/>
    <property type="match status" value="1"/>
</dbReference>
<evidence type="ECO:0000313" key="15">
    <source>
        <dbReference type="Proteomes" id="UP000694680"/>
    </source>
</evidence>
<dbReference type="InterPro" id="IPR006671">
    <property type="entry name" value="Cyclin_N"/>
</dbReference>
<evidence type="ECO:0000256" key="1">
    <source>
        <dbReference type="ARBA" id="ARBA00003222"/>
    </source>
</evidence>
<dbReference type="SUPFAM" id="SSF47954">
    <property type="entry name" value="Cyclin-like"/>
    <property type="match status" value="2"/>
</dbReference>
<dbReference type="Pfam" id="PF00134">
    <property type="entry name" value="Cyclin_N"/>
    <property type="match status" value="1"/>
</dbReference>
<evidence type="ECO:0000256" key="6">
    <source>
        <dbReference type="ARBA" id="ARBA00023127"/>
    </source>
</evidence>
<keyword evidence="4" id="KW-0597">Phosphoprotein</keyword>
<dbReference type="RefSeq" id="XP_028326895.1">
    <property type="nucleotide sequence ID" value="XM_028471094.1"/>
</dbReference>
<dbReference type="PROSITE" id="PS00292">
    <property type="entry name" value="CYCLINS"/>
    <property type="match status" value="1"/>
</dbReference>
<keyword evidence="15" id="KW-1185">Reference proteome</keyword>
<gene>
    <name evidence="14" type="primary">ccne2</name>
</gene>
<proteinExistence type="inferred from homology"/>
<comment type="function">
    <text evidence="1">Essential for the control of the cell cycle at the G2/M (mitosis) transition.</text>
</comment>
<feature type="compositionally biased region" description="Basic residues" evidence="11">
    <location>
        <begin position="26"/>
        <end position="39"/>
    </location>
</feature>
<dbReference type="InterPro" id="IPR039361">
    <property type="entry name" value="Cyclin"/>
</dbReference>
<dbReference type="Gene3D" id="1.10.472.10">
    <property type="entry name" value="Cyclin-like"/>
    <property type="match status" value="2"/>
</dbReference>
<dbReference type="FunFam" id="1.10.472.10:FF:000024">
    <property type="entry name" value="G1/S-specific cyclin-E1"/>
    <property type="match status" value="1"/>
</dbReference>
<keyword evidence="8" id="KW-0131">Cell cycle</keyword>
<comment type="subunit">
    <text evidence="9">Interacts with the CDK1 protein kinase to form a serine/threonine kinase holoenzyme complex also known as maturation promoting factor (MPF). The cyclin subunit imparts substrate specificity to the complex.</text>
</comment>
<dbReference type="InterPro" id="IPR013763">
    <property type="entry name" value="Cyclin-like_dom"/>
</dbReference>
<dbReference type="SMART" id="SM00385">
    <property type="entry name" value="CYCLIN"/>
    <property type="match status" value="1"/>
</dbReference>
<protein>
    <submittedName>
        <fullName evidence="14">G1/S-specific cyclin-E2-like</fullName>
    </submittedName>
</protein>
<evidence type="ECO:0000256" key="11">
    <source>
        <dbReference type="SAM" id="MobiDB-lite"/>
    </source>
</evidence>
<accession>A0A8C5GXE5</accession>
<comment type="subcellular location">
    <subcellularLocation>
        <location evidence="2">Nucleus</location>
    </subcellularLocation>
</comment>
<dbReference type="AlphaFoldDB" id="A0A8C5GXE5"/>
<dbReference type="GeneID" id="114478208"/>
<evidence type="ECO:0000313" key="14">
    <source>
        <dbReference type="Ensembl" id="ENSGWIP00000036806.1"/>
    </source>
</evidence>
<dbReference type="PANTHER" id="PTHR10177">
    <property type="entry name" value="CYCLINS"/>
    <property type="match status" value="1"/>
</dbReference>
<evidence type="ECO:0000256" key="10">
    <source>
        <dbReference type="RuleBase" id="RU000383"/>
    </source>
</evidence>
<dbReference type="InterPro" id="IPR048258">
    <property type="entry name" value="Cyclins_cyclin-box"/>
</dbReference>
<keyword evidence="5" id="KW-0132">Cell division</keyword>
<evidence type="ECO:0000256" key="9">
    <source>
        <dbReference type="ARBA" id="ARBA00025821"/>
    </source>
</evidence>
<dbReference type="Proteomes" id="UP000694680">
    <property type="component" value="Chromosome 16"/>
</dbReference>
<dbReference type="InterPro" id="IPR004367">
    <property type="entry name" value="Cyclin_C-dom"/>
</dbReference>
<dbReference type="GO" id="GO:0005634">
    <property type="term" value="C:nucleus"/>
    <property type="evidence" value="ECO:0007669"/>
    <property type="project" value="UniProtKB-SubCell"/>
</dbReference>
<feature type="domain" description="Cyclin C-terminal" evidence="13">
    <location>
        <begin position="234"/>
        <end position="356"/>
    </location>
</feature>
<evidence type="ECO:0000256" key="5">
    <source>
        <dbReference type="ARBA" id="ARBA00022618"/>
    </source>
</evidence>
<reference evidence="14" key="2">
    <citation type="submission" date="2025-08" db="UniProtKB">
        <authorList>
            <consortium name="Ensembl"/>
        </authorList>
    </citation>
    <scope>IDENTIFICATION</scope>
</reference>
<evidence type="ECO:0000256" key="3">
    <source>
        <dbReference type="ARBA" id="ARBA00007143"/>
    </source>
</evidence>
<evidence type="ECO:0000256" key="7">
    <source>
        <dbReference type="ARBA" id="ARBA00023242"/>
    </source>
</evidence>
<dbReference type="GO" id="GO:0051301">
    <property type="term" value="P:cell division"/>
    <property type="evidence" value="ECO:0007669"/>
    <property type="project" value="UniProtKB-KW"/>
</dbReference>
<reference evidence="14" key="3">
    <citation type="submission" date="2025-09" db="UniProtKB">
        <authorList>
            <consortium name="Ensembl"/>
        </authorList>
    </citation>
    <scope>IDENTIFICATION</scope>
</reference>
<dbReference type="SMART" id="SM01332">
    <property type="entry name" value="Cyclin_C"/>
    <property type="match status" value="1"/>
</dbReference>
<feature type="region of interest" description="Disordered" evidence="11">
    <location>
        <begin position="1"/>
        <end position="44"/>
    </location>
</feature>
<keyword evidence="6 10" id="KW-0195">Cyclin</keyword>
<dbReference type="Ensembl" id="ENSGWIT00000040098.1">
    <property type="protein sequence ID" value="ENSGWIP00000036806.1"/>
    <property type="gene ID" value="ENSGWIG00000018932.1"/>
</dbReference>
<comment type="similarity">
    <text evidence="3">Belongs to the cyclin family. Cyclin E subfamily.</text>
</comment>
<evidence type="ECO:0000259" key="13">
    <source>
        <dbReference type="SMART" id="SM01332"/>
    </source>
</evidence>
<feature type="domain" description="Cyclin-like" evidence="12">
    <location>
        <begin position="140"/>
        <end position="225"/>
    </location>
</feature>
<evidence type="ECO:0000259" key="12">
    <source>
        <dbReference type="SMART" id="SM00385"/>
    </source>
</evidence>
<name>A0A8C5GXE5_GOUWI</name>
<organism evidence="14 15">
    <name type="scientific">Gouania willdenowi</name>
    <name type="common">Blunt-snouted clingfish</name>
    <name type="synonym">Lepadogaster willdenowi</name>
    <dbReference type="NCBI Taxonomy" id="441366"/>
    <lineage>
        <taxon>Eukaryota</taxon>
        <taxon>Metazoa</taxon>
        <taxon>Chordata</taxon>
        <taxon>Craniata</taxon>
        <taxon>Vertebrata</taxon>
        <taxon>Euteleostomi</taxon>
        <taxon>Actinopterygii</taxon>
        <taxon>Neopterygii</taxon>
        <taxon>Teleostei</taxon>
        <taxon>Neoteleostei</taxon>
        <taxon>Acanthomorphata</taxon>
        <taxon>Ovalentaria</taxon>
        <taxon>Blenniimorphae</taxon>
        <taxon>Blenniiformes</taxon>
        <taxon>Gobiesocoidei</taxon>
        <taxon>Gobiesocidae</taxon>
        <taxon>Gobiesocinae</taxon>
        <taxon>Gouania</taxon>
    </lineage>
</organism>
<dbReference type="CTD" id="9134"/>